<dbReference type="RefSeq" id="WP_195895454.1">
    <property type="nucleotide sequence ID" value="NZ_JADOGI010000028.1"/>
</dbReference>
<dbReference type="Proteomes" id="UP000605361">
    <property type="component" value="Unassembled WGS sequence"/>
</dbReference>
<reference evidence="1" key="1">
    <citation type="submission" date="2020-11" db="EMBL/GenBank/DDBJ databases">
        <title>Whole-genome analyses of Nonomuraea sp. K274.</title>
        <authorList>
            <person name="Veyisoglu A."/>
        </authorList>
    </citation>
    <scope>NUCLEOTIDE SEQUENCE</scope>
    <source>
        <strain evidence="1">K274</strain>
    </source>
</reference>
<keyword evidence="2" id="KW-1185">Reference proteome</keyword>
<evidence type="ECO:0008006" key="3">
    <source>
        <dbReference type="Google" id="ProtNLM"/>
    </source>
</evidence>
<evidence type="ECO:0000313" key="1">
    <source>
        <dbReference type="EMBL" id="MBF8186479.1"/>
    </source>
</evidence>
<dbReference type="AlphaFoldDB" id="A0A931AAG1"/>
<proteinExistence type="predicted"/>
<evidence type="ECO:0000313" key="2">
    <source>
        <dbReference type="Proteomes" id="UP000605361"/>
    </source>
</evidence>
<sequence>MRPRWGLLESGRAANVWKGSRARFLDQVLGPHFEEMCRQFVLLYDDFFEELPCEIGAGVVVDPVRHEQIQIDVAVFAPAMPGERKRVLSLGEVKWGKTMRPGHVARLRRARDLLDAKGYDVRDTVLACYSGAGFDGALAGESDVRRVGVDELYG</sequence>
<comment type="caution">
    <text evidence="1">The sequence shown here is derived from an EMBL/GenBank/DDBJ whole genome shotgun (WGS) entry which is preliminary data.</text>
</comment>
<organism evidence="1 2">
    <name type="scientific">Nonomuraea cypriaca</name>
    <dbReference type="NCBI Taxonomy" id="1187855"/>
    <lineage>
        <taxon>Bacteria</taxon>
        <taxon>Bacillati</taxon>
        <taxon>Actinomycetota</taxon>
        <taxon>Actinomycetes</taxon>
        <taxon>Streptosporangiales</taxon>
        <taxon>Streptosporangiaceae</taxon>
        <taxon>Nonomuraea</taxon>
    </lineage>
</organism>
<protein>
    <recommendedName>
        <fullName evidence="3">DUF234 domain-containing protein</fullName>
    </recommendedName>
</protein>
<name>A0A931AAG1_9ACTN</name>
<dbReference type="EMBL" id="JADOGI010000028">
    <property type="protein sequence ID" value="MBF8186479.1"/>
    <property type="molecule type" value="Genomic_DNA"/>
</dbReference>
<gene>
    <name evidence="1" type="ORF">ITP53_12155</name>
</gene>
<accession>A0A931AAG1</accession>